<sequence length="265" mass="30533">MGILPQDDWVDVPPLDEFSLDNTANSVHGRKNRLLRIDRENHRFSEIEQLFRKGWRHRKKNRPRVQLIFKVLWPESMLEPYLAYRSSVQQTVRAKDMRGNEQLLFHGTDRACLLAETRNNVVLCSLQKCSMCSILRTSFEVKRCGSKNAFKRFGHGIYTTSCSSKADDYTSNLSNEASLRVMLVSRVVVGKPYKRYRNAVDLIGPPLGYHSIAGEIGWDLNYDETVTYRNETIRPAYLVVYGEKEESPVTVKEFISSMFKTPLAS</sequence>
<proteinExistence type="predicted"/>
<feature type="domain" description="PARP catalytic" evidence="1">
    <location>
        <begin position="44"/>
        <end position="214"/>
    </location>
</feature>
<dbReference type="Proteomes" id="UP000054018">
    <property type="component" value="Unassembled WGS sequence"/>
</dbReference>
<reference evidence="2 3" key="1">
    <citation type="submission" date="2014-04" db="EMBL/GenBank/DDBJ databases">
        <authorList>
            <consortium name="DOE Joint Genome Institute"/>
            <person name="Kuo A."/>
            <person name="Kohler A."/>
            <person name="Costa M.D."/>
            <person name="Nagy L.G."/>
            <person name="Floudas D."/>
            <person name="Copeland A."/>
            <person name="Barry K.W."/>
            <person name="Cichocki N."/>
            <person name="Veneault-Fourrey C."/>
            <person name="LaButti K."/>
            <person name="Lindquist E.A."/>
            <person name="Lipzen A."/>
            <person name="Lundell T."/>
            <person name="Morin E."/>
            <person name="Murat C."/>
            <person name="Sun H."/>
            <person name="Tunlid A."/>
            <person name="Henrissat B."/>
            <person name="Grigoriev I.V."/>
            <person name="Hibbett D.S."/>
            <person name="Martin F."/>
            <person name="Nordberg H.P."/>
            <person name="Cantor M.N."/>
            <person name="Hua S.X."/>
        </authorList>
    </citation>
    <scope>NUCLEOTIDE SEQUENCE [LARGE SCALE GENOMIC DNA]</scope>
    <source>
        <strain evidence="2 3">441</strain>
    </source>
</reference>
<reference evidence="3" key="2">
    <citation type="submission" date="2015-01" db="EMBL/GenBank/DDBJ databases">
        <title>Evolutionary Origins and Diversification of the Mycorrhizal Mutualists.</title>
        <authorList>
            <consortium name="DOE Joint Genome Institute"/>
            <consortium name="Mycorrhizal Genomics Consortium"/>
            <person name="Kohler A."/>
            <person name="Kuo A."/>
            <person name="Nagy L.G."/>
            <person name="Floudas D."/>
            <person name="Copeland A."/>
            <person name="Barry K.W."/>
            <person name="Cichocki N."/>
            <person name="Veneault-Fourrey C."/>
            <person name="LaButti K."/>
            <person name="Lindquist E.A."/>
            <person name="Lipzen A."/>
            <person name="Lundell T."/>
            <person name="Morin E."/>
            <person name="Murat C."/>
            <person name="Riley R."/>
            <person name="Ohm R."/>
            <person name="Sun H."/>
            <person name="Tunlid A."/>
            <person name="Henrissat B."/>
            <person name="Grigoriev I.V."/>
            <person name="Hibbett D.S."/>
            <person name="Martin F."/>
        </authorList>
    </citation>
    <scope>NUCLEOTIDE SEQUENCE [LARGE SCALE GENOMIC DNA]</scope>
    <source>
        <strain evidence="3">441</strain>
    </source>
</reference>
<dbReference type="STRING" id="765257.A0A0D0A3G0"/>
<dbReference type="OrthoDB" id="9514740at2759"/>
<keyword evidence="3" id="KW-1185">Reference proteome</keyword>
<name>A0A0D0A3G0_9AGAM</name>
<evidence type="ECO:0000313" key="2">
    <source>
        <dbReference type="EMBL" id="KIK28942.1"/>
    </source>
</evidence>
<dbReference type="GO" id="GO:0003950">
    <property type="term" value="F:NAD+ poly-ADP-ribosyltransferase activity"/>
    <property type="evidence" value="ECO:0007669"/>
    <property type="project" value="InterPro"/>
</dbReference>
<gene>
    <name evidence="2" type="ORF">PISMIDRAFT_559400</name>
</gene>
<accession>A0A0D0A3G0</accession>
<protein>
    <recommendedName>
        <fullName evidence="1">PARP catalytic domain-containing protein</fullName>
    </recommendedName>
</protein>
<dbReference type="PANTHER" id="PTHR45740:SF2">
    <property type="entry name" value="POLY [ADP-RIBOSE] POLYMERASE"/>
    <property type="match status" value="1"/>
</dbReference>
<evidence type="ECO:0000259" key="1">
    <source>
        <dbReference type="Pfam" id="PF00644"/>
    </source>
</evidence>
<dbReference type="GO" id="GO:0005634">
    <property type="term" value="C:nucleus"/>
    <property type="evidence" value="ECO:0007669"/>
    <property type="project" value="TreeGrafter"/>
</dbReference>
<dbReference type="PANTHER" id="PTHR45740">
    <property type="entry name" value="POLY [ADP-RIBOSE] POLYMERASE"/>
    <property type="match status" value="1"/>
</dbReference>
<dbReference type="InterPro" id="IPR012317">
    <property type="entry name" value="Poly(ADP-ribose)pol_cat_dom"/>
</dbReference>
<dbReference type="Pfam" id="PF00644">
    <property type="entry name" value="PARP"/>
    <property type="match status" value="1"/>
</dbReference>
<dbReference type="EMBL" id="KN833691">
    <property type="protein sequence ID" value="KIK28942.1"/>
    <property type="molecule type" value="Genomic_DNA"/>
</dbReference>
<dbReference type="GO" id="GO:1990404">
    <property type="term" value="F:NAD+-protein mono-ADP-ribosyltransferase activity"/>
    <property type="evidence" value="ECO:0007669"/>
    <property type="project" value="TreeGrafter"/>
</dbReference>
<dbReference type="Gene3D" id="3.90.228.10">
    <property type="match status" value="1"/>
</dbReference>
<dbReference type="InterPro" id="IPR051712">
    <property type="entry name" value="ARTD-AVP"/>
</dbReference>
<dbReference type="AlphaFoldDB" id="A0A0D0A3G0"/>
<organism evidence="2 3">
    <name type="scientific">Pisolithus microcarpus 441</name>
    <dbReference type="NCBI Taxonomy" id="765257"/>
    <lineage>
        <taxon>Eukaryota</taxon>
        <taxon>Fungi</taxon>
        <taxon>Dikarya</taxon>
        <taxon>Basidiomycota</taxon>
        <taxon>Agaricomycotina</taxon>
        <taxon>Agaricomycetes</taxon>
        <taxon>Agaricomycetidae</taxon>
        <taxon>Boletales</taxon>
        <taxon>Sclerodermatineae</taxon>
        <taxon>Pisolithaceae</taxon>
        <taxon>Pisolithus</taxon>
    </lineage>
</organism>
<evidence type="ECO:0000313" key="3">
    <source>
        <dbReference type="Proteomes" id="UP000054018"/>
    </source>
</evidence>
<dbReference type="HOGENOM" id="CLU_039434_1_1_1"/>
<dbReference type="SUPFAM" id="SSF56399">
    <property type="entry name" value="ADP-ribosylation"/>
    <property type="match status" value="1"/>
</dbReference>
<dbReference type="Gene3D" id="6.20.320.10">
    <property type="match status" value="1"/>
</dbReference>